<organism evidence="1 2">
    <name type="scientific">Desulfosarcina ovata subsp. ovata</name>
    <dbReference type="NCBI Taxonomy" id="2752305"/>
    <lineage>
        <taxon>Bacteria</taxon>
        <taxon>Pseudomonadati</taxon>
        <taxon>Thermodesulfobacteriota</taxon>
        <taxon>Desulfobacteria</taxon>
        <taxon>Desulfobacterales</taxon>
        <taxon>Desulfosarcinaceae</taxon>
        <taxon>Desulfosarcina</taxon>
    </lineage>
</organism>
<reference evidence="1 2" key="1">
    <citation type="submission" date="2019-11" db="EMBL/GenBank/DDBJ databases">
        <title>Comparative genomics of hydrocarbon-degrading Desulfosarcina strains.</title>
        <authorList>
            <person name="Watanabe M."/>
            <person name="Kojima H."/>
            <person name="Fukui M."/>
        </authorList>
    </citation>
    <scope>NUCLEOTIDE SEQUENCE [LARGE SCALE GENOMIC DNA]</scope>
    <source>
        <strain evidence="2">oXyS1</strain>
    </source>
</reference>
<evidence type="ECO:0000313" key="2">
    <source>
        <dbReference type="Proteomes" id="UP000422108"/>
    </source>
</evidence>
<evidence type="ECO:0000313" key="1">
    <source>
        <dbReference type="EMBL" id="BBO88414.1"/>
    </source>
</evidence>
<proteinExistence type="predicted"/>
<dbReference type="RefSeq" id="WP_155309730.1">
    <property type="nucleotide sequence ID" value="NZ_AP021879.1"/>
</dbReference>
<sequence>MNKLQAMAHIMALLAEHTPMKPGDRKYKAARKLVAELIDYLGPKAAVIQVAKEKAYTMERIEQLCVQQRFEEKFPPIIF</sequence>
<dbReference type="Proteomes" id="UP000422108">
    <property type="component" value="Chromosome"/>
</dbReference>
<keyword evidence="2" id="KW-1185">Reference proteome</keyword>
<name>A0A5K8A7S9_9BACT</name>
<protein>
    <submittedName>
        <fullName evidence="1">Uncharacterized protein</fullName>
    </submittedName>
</protein>
<accession>A0A5K8A7S9</accession>
<dbReference type="AlphaFoldDB" id="A0A5K8A7S9"/>
<dbReference type="EMBL" id="AP021879">
    <property type="protein sequence ID" value="BBO88414.1"/>
    <property type="molecule type" value="Genomic_DNA"/>
</dbReference>
<gene>
    <name evidence="1" type="ORF">DSCOOX_15940</name>
</gene>